<feature type="region of interest" description="Disordered" evidence="1">
    <location>
        <begin position="141"/>
        <end position="189"/>
    </location>
</feature>
<accession>A0ABD7VQY5</accession>
<feature type="compositionally biased region" description="Low complexity" evidence="1">
    <location>
        <begin position="172"/>
        <end position="181"/>
    </location>
</feature>
<sequence length="189" mass="21053">MAVGYLRSVQQIREVVDRCPQRRKSSAHYGDGTAGCAPRPLVQAFHIPRRSRFYGGSGVYRPPRREMAGIPGVSRLTSLTLPRFSRVPGPCSYRFSLFSLWICHVLRGFCTRCCHVFPFCGCMRVHVGAYGGVRALIGACGRSRPSPRSPPRTPPRRRPCRRAARGWRRRPVGAAGRAGWGRPPPGGRR</sequence>
<evidence type="ECO:0000313" key="2">
    <source>
        <dbReference type="EMBL" id="VWQ18458.1"/>
    </source>
</evidence>
<evidence type="ECO:0000256" key="1">
    <source>
        <dbReference type="SAM" id="MobiDB-lite"/>
    </source>
</evidence>
<evidence type="ECO:0000313" key="3">
    <source>
        <dbReference type="Proteomes" id="UP000494173"/>
    </source>
</evidence>
<name>A0ABD7VQY5_BIFBR</name>
<feature type="compositionally biased region" description="Basic residues" evidence="1">
    <location>
        <begin position="154"/>
        <end position="171"/>
    </location>
</feature>
<comment type="caution">
    <text evidence="2">The sequence shown here is derived from an EMBL/GenBank/DDBJ whole genome shotgun (WGS) entry which is preliminary data.</text>
</comment>
<protein>
    <submittedName>
        <fullName evidence="2">Uncharacterized protein</fullName>
    </submittedName>
</protein>
<gene>
    <name evidence="2" type="ORF">BIFLH24_00893</name>
</gene>
<dbReference type="AlphaFoldDB" id="A0ABD7VQY5"/>
<proteinExistence type="predicted"/>
<reference evidence="2 3" key="1">
    <citation type="submission" date="2019-10" db="EMBL/GenBank/DDBJ databases">
        <authorList>
            <consortium name="Melissa Lawson"/>
            <person name="O'neill I."/>
        </authorList>
    </citation>
    <scope>NUCLEOTIDE SEQUENCE [LARGE SCALE GENOMIC DNA]</scope>
    <source>
        <strain evidence="2">LH_24</strain>
    </source>
</reference>
<dbReference type="Proteomes" id="UP000494173">
    <property type="component" value="Unassembled WGS sequence"/>
</dbReference>
<organism evidence="2 3">
    <name type="scientific">Bifidobacterium breve</name>
    <dbReference type="NCBI Taxonomy" id="1685"/>
    <lineage>
        <taxon>Bacteria</taxon>
        <taxon>Bacillati</taxon>
        <taxon>Actinomycetota</taxon>
        <taxon>Actinomycetes</taxon>
        <taxon>Bifidobacteriales</taxon>
        <taxon>Bifidobacteriaceae</taxon>
        <taxon>Bifidobacterium</taxon>
    </lineage>
</organism>
<dbReference type="EMBL" id="CABWKB010000012">
    <property type="protein sequence ID" value="VWQ18458.1"/>
    <property type="molecule type" value="Genomic_DNA"/>
</dbReference>